<protein>
    <submittedName>
        <fullName evidence="2">Uncharacterized protein</fullName>
    </submittedName>
</protein>
<feature type="transmembrane region" description="Helical" evidence="1">
    <location>
        <begin position="37"/>
        <end position="58"/>
    </location>
</feature>
<evidence type="ECO:0000313" key="3">
    <source>
        <dbReference type="Proteomes" id="UP000654075"/>
    </source>
</evidence>
<evidence type="ECO:0000256" key="1">
    <source>
        <dbReference type="SAM" id="Phobius"/>
    </source>
</evidence>
<keyword evidence="1" id="KW-0472">Membrane</keyword>
<comment type="caution">
    <text evidence="2">The sequence shown here is derived from an EMBL/GenBank/DDBJ whole genome shotgun (WGS) entry which is preliminary data.</text>
</comment>
<gene>
    <name evidence="2" type="ORF">PGLA1383_LOCUS26572</name>
</gene>
<name>A0A813FAA4_POLGL</name>
<evidence type="ECO:0000313" key="2">
    <source>
        <dbReference type="EMBL" id="CAE8608729.1"/>
    </source>
</evidence>
<organism evidence="2 3">
    <name type="scientific">Polarella glacialis</name>
    <name type="common">Dinoflagellate</name>
    <dbReference type="NCBI Taxonomy" id="89957"/>
    <lineage>
        <taxon>Eukaryota</taxon>
        <taxon>Sar</taxon>
        <taxon>Alveolata</taxon>
        <taxon>Dinophyceae</taxon>
        <taxon>Suessiales</taxon>
        <taxon>Suessiaceae</taxon>
        <taxon>Polarella</taxon>
    </lineage>
</organism>
<keyword evidence="3" id="KW-1185">Reference proteome</keyword>
<reference evidence="2" key="1">
    <citation type="submission" date="2021-02" db="EMBL/GenBank/DDBJ databases">
        <authorList>
            <person name="Dougan E. K."/>
            <person name="Rhodes N."/>
            <person name="Thang M."/>
            <person name="Chan C."/>
        </authorList>
    </citation>
    <scope>NUCLEOTIDE SEQUENCE</scope>
</reference>
<accession>A0A813FAA4</accession>
<dbReference type="AlphaFoldDB" id="A0A813FAA4"/>
<feature type="non-terminal residue" evidence="2">
    <location>
        <position position="1"/>
    </location>
</feature>
<keyword evidence="1" id="KW-1133">Transmembrane helix</keyword>
<dbReference type="Proteomes" id="UP000654075">
    <property type="component" value="Unassembled WGS sequence"/>
</dbReference>
<dbReference type="OrthoDB" id="438596at2759"/>
<dbReference type="EMBL" id="CAJNNV010023657">
    <property type="protein sequence ID" value="CAE8608729.1"/>
    <property type="molecule type" value="Genomic_DNA"/>
</dbReference>
<sequence length="87" mass="10302">ELDWKTLVKLSRPGWWLVHVWLYLAPTGNKYHLLSTWSFWLGLAYVLFPLNLLVYGLNDYTDVELDAKNDRKGNFMYGAKCSMEQMR</sequence>
<proteinExistence type="predicted"/>
<keyword evidence="1" id="KW-0812">Transmembrane</keyword>